<dbReference type="STRING" id="113540.ENSSFOP00015033035"/>
<evidence type="ECO:0000256" key="4">
    <source>
        <dbReference type="ARBA" id="ARBA00022989"/>
    </source>
</evidence>
<keyword evidence="4 9" id="KW-1133">Transmembrane helix</keyword>
<evidence type="ECO:0000256" key="5">
    <source>
        <dbReference type="ARBA" id="ARBA00023136"/>
    </source>
</evidence>
<dbReference type="AlphaFoldDB" id="A0A0P7XXA8"/>
<dbReference type="PROSITE" id="PS51225">
    <property type="entry name" value="MARVEL"/>
    <property type="match status" value="2"/>
</dbReference>
<evidence type="ECO:0000256" key="1">
    <source>
        <dbReference type="ARBA" id="ARBA00004141"/>
    </source>
</evidence>
<reference evidence="11 12" key="1">
    <citation type="submission" date="2015-08" db="EMBL/GenBank/DDBJ databases">
        <title>The genome of the Asian arowana (Scleropages formosus).</title>
        <authorList>
            <person name="Tan M.H."/>
            <person name="Gan H.M."/>
            <person name="Croft L.J."/>
            <person name="Austin C.M."/>
        </authorList>
    </citation>
    <scope>NUCLEOTIDE SEQUENCE [LARGE SCALE GENOMIC DNA]</scope>
    <source>
        <strain evidence="11">Aro1</strain>
    </source>
</reference>
<dbReference type="Pfam" id="PF01284">
    <property type="entry name" value="MARVEL"/>
    <property type="match status" value="2"/>
</dbReference>
<dbReference type="EMBL" id="JARO02016082">
    <property type="protein sequence ID" value="KPP57566.1"/>
    <property type="molecule type" value="Genomic_DNA"/>
</dbReference>
<accession>A0A0P7XXA8</accession>
<keyword evidence="2 8" id="KW-0812">Transmembrane</keyword>
<feature type="domain" description="MARVEL" evidence="10">
    <location>
        <begin position="153"/>
        <end position="297"/>
    </location>
</feature>
<dbReference type="InterPro" id="IPR008253">
    <property type="entry name" value="Marvel"/>
</dbReference>
<dbReference type="PANTHER" id="PTHR17068:SF5">
    <property type="entry name" value="MYELOID-ASSOCIATED DIFFERENTIATION MARKER-LIKE PROTEIN 2"/>
    <property type="match status" value="1"/>
</dbReference>
<feature type="domain" description="MARVEL" evidence="10">
    <location>
        <begin position="13"/>
        <end position="148"/>
    </location>
</feature>
<dbReference type="InterPro" id="IPR047123">
    <property type="entry name" value="MYADM-like"/>
</dbReference>
<name>A0A0P7XXA8_SCLFO</name>
<sequence>MEPQGGPYLDLSGVLSPLGAVRFFQLLLGCATISLVVHWGGYSATYGTFCMVAWCLCFSLSLLVLMLEVTRLRGCLRVSWDNLTATVAALAVLLCAVASVVYPLFSLGSGCFRGDCGPREFRIAAAACSCACCVSYGIEVRFARTRPGRPPPYMATTPGLLKVTQSFVAGFIFATLSCSSEYAHHAPALYCAAVYSLCLAVTVTAVVLAVSGKPAVLRLPFERFAAVCSLLAALLYVSAAVVWHVSCLEGRHSSPWRQGGCPRGSCPLDSRMAVAVFTYANVLLYVSDALCAQWGCCSWWRTGASAHPSPVGAGRPIFFLKNNHRAPSAGTPHRASLYL</sequence>
<comment type="caution">
    <text evidence="11">The sequence shown here is derived from an EMBL/GenBank/DDBJ whole genome shotgun (WGS) entry which is preliminary data.</text>
</comment>
<evidence type="ECO:0000256" key="2">
    <source>
        <dbReference type="ARBA" id="ARBA00022692"/>
    </source>
</evidence>
<evidence type="ECO:0000259" key="10">
    <source>
        <dbReference type="PROSITE" id="PS51225"/>
    </source>
</evidence>
<evidence type="ECO:0000313" key="12">
    <source>
        <dbReference type="Proteomes" id="UP000034805"/>
    </source>
</evidence>
<protein>
    <recommendedName>
        <fullName evidence="7">Myeloid-associated differentiation marker-like protein 2</fullName>
    </recommendedName>
</protein>
<keyword evidence="5 8" id="KW-0472">Membrane</keyword>
<feature type="transmembrane region" description="Helical" evidence="9">
    <location>
        <begin position="46"/>
        <end position="67"/>
    </location>
</feature>
<evidence type="ECO:0000256" key="8">
    <source>
        <dbReference type="PROSITE-ProRule" id="PRU00581"/>
    </source>
</evidence>
<feature type="transmembrane region" description="Helical" evidence="9">
    <location>
        <begin position="121"/>
        <end position="138"/>
    </location>
</feature>
<evidence type="ECO:0000256" key="3">
    <source>
        <dbReference type="ARBA" id="ARBA00022737"/>
    </source>
</evidence>
<feature type="transmembrane region" description="Helical" evidence="9">
    <location>
        <begin position="158"/>
        <end position="176"/>
    </location>
</feature>
<gene>
    <name evidence="11" type="ORF">Z043_124694</name>
</gene>
<organism evidence="11 12">
    <name type="scientific">Scleropages formosus</name>
    <name type="common">Asian bonytongue</name>
    <name type="synonym">Osteoglossum formosum</name>
    <dbReference type="NCBI Taxonomy" id="113540"/>
    <lineage>
        <taxon>Eukaryota</taxon>
        <taxon>Metazoa</taxon>
        <taxon>Chordata</taxon>
        <taxon>Craniata</taxon>
        <taxon>Vertebrata</taxon>
        <taxon>Euteleostomi</taxon>
        <taxon>Actinopterygii</taxon>
        <taxon>Neopterygii</taxon>
        <taxon>Teleostei</taxon>
        <taxon>Osteoglossocephala</taxon>
        <taxon>Osteoglossomorpha</taxon>
        <taxon>Osteoglossiformes</taxon>
        <taxon>Osteoglossidae</taxon>
        <taxon>Scleropages</taxon>
    </lineage>
</organism>
<proteinExistence type="inferred from homology"/>
<feature type="transmembrane region" description="Helical" evidence="9">
    <location>
        <begin position="87"/>
        <end position="109"/>
    </location>
</feature>
<keyword evidence="3" id="KW-0677">Repeat</keyword>
<evidence type="ECO:0000313" key="11">
    <source>
        <dbReference type="EMBL" id="KPP57566.1"/>
    </source>
</evidence>
<feature type="transmembrane region" description="Helical" evidence="9">
    <location>
        <begin position="188"/>
        <end position="212"/>
    </location>
</feature>
<feature type="transmembrane region" description="Helical" evidence="9">
    <location>
        <begin position="20"/>
        <end position="39"/>
    </location>
</feature>
<comment type="similarity">
    <text evidence="6">Belongs to the MAL family.</text>
</comment>
<dbReference type="Proteomes" id="UP000034805">
    <property type="component" value="Unassembled WGS sequence"/>
</dbReference>
<feature type="transmembrane region" description="Helical" evidence="9">
    <location>
        <begin position="224"/>
        <end position="245"/>
    </location>
</feature>
<comment type="subcellular location">
    <subcellularLocation>
        <location evidence="1">Membrane</location>
        <topology evidence="1">Multi-pass membrane protein</topology>
    </subcellularLocation>
</comment>
<evidence type="ECO:0000256" key="6">
    <source>
        <dbReference type="ARBA" id="ARBA00034721"/>
    </source>
</evidence>
<evidence type="ECO:0000256" key="7">
    <source>
        <dbReference type="ARBA" id="ARBA00040733"/>
    </source>
</evidence>
<evidence type="ECO:0000256" key="9">
    <source>
        <dbReference type="SAM" id="Phobius"/>
    </source>
</evidence>
<dbReference type="GO" id="GO:0016020">
    <property type="term" value="C:membrane"/>
    <property type="evidence" value="ECO:0007669"/>
    <property type="project" value="UniProtKB-SubCell"/>
</dbReference>
<dbReference type="PANTHER" id="PTHR17068">
    <property type="entry name" value="MYELOID-ASSOCIATED DIFFERENTIATION MARKER MYADM FAMILY MEMBER"/>
    <property type="match status" value="1"/>
</dbReference>